<reference evidence="7" key="1">
    <citation type="journal article" date="2020" name="Nature">
        <title>Giant virus diversity and host interactions through global metagenomics.</title>
        <authorList>
            <person name="Schulz F."/>
            <person name="Roux S."/>
            <person name="Paez-Espino D."/>
            <person name="Jungbluth S."/>
            <person name="Walsh D.A."/>
            <person name="Denef V.J."/>
            <person name="McMahon K.D."/>
            <person name="Konstantinidis K.T."/>
            <person name="Eloe-Fadrosh E.A."/>
            <person name="Kyrpides N.C."/>
            <person name="Woyke T."/>
        </authorList>
    </citation>
    <scope>NUCLEOTIDE SEQUENCE</scope>
    <source>
        <strain evidence="7">GVMAG-M-3300025860-25</strain>
    </source>
</reference>
<evidence type="ECO:0000256" key="1">
    <source>
        <dbReference type="ARBA" id="ARBA00001974"/>
    </source>
</evidence>
<dbReference type="NCBIfam" id="TIGR00031">
    <property type="entry name" value="UDP-GALP_mutase"/>
    <property type="match status" value="1"/>
</dbReference>
<dbReference type="Gene3D" id="3.40.50.720">
    <property type="entry name" value="NAD(P)-binding Rossmann-like Domain"/>
    <property type="match status" value="3"/>
</dbReference>
<dbReference type="InterPro" id="IPR015899">
    <property type="entry name" value="UDP-GalPyranose_mutase_C"/>
</dbReference>
<evidence type="ECO:0000256" key="4">
    <source>
        <dbReference type="ARBA" id="ARBA00022827"/>
    </source>
</evidence>
<dbReference type="GO" id="GO:0050660">
    <property type="term" value="F:flavin adenine dinucleotide binding"/>
    <property type="evidence" value="ECO:0007669"/>
    <property type="project" value="TreeGrafter"/>
</dbReference>
<feature type="domain" description="UDP-galactopyranose mutase C-terminal" evidence="6">
    <location>
        <begin position="147"/>
        <end position="351"/>
    </location>
</feature>
<dbReference type="PANTHER" id="PTHR21197:SF0">
    <property type="entry name" value="UDP-GALACTOPYRANOSE MUTASE"/>
    <property type="match status" value="1"/>
</dbReference>
<dbReference type="InterPro" id="IPR004379">
    <property type="entry name" value="UDP-GALP_mutase"/>
</dbReference>
<evidence type="ECO:0000256" key="5">
    <source>
        <dbReference type="ARBA" id="ARBA00023235"/>
    </source>
</evidence>
<dbReference type="Pfam" id="PF03275">
    <property type="entry name" value="GLF"/>
    <property type="match status" value="1"/>
</dbReference>
<dbReference type="PANTHER" id="PTHR21197">
    <property type="entry name" value="UDP-GALACTOPYRANOSE MUTASE"/>
    <property type="match status" value="1"/>
</dbReference>
<keyword evidence="3" id="KW-0285">Flavoprotein</keyword>
<name>A0A6C0J8X6_9ZZZZ</name>
<dbReference type="GO" id="GO:0008767">
    <property type="term" value="F:UDP-galactopyranose mutase activity"/>
    <property type="evidence" value="ECO:0007669"/>
    <property type="project" value="InterPro"/>
</dbReference>
<dbReference type="SUPFAM" id="SSF51971">
    <property type="entry name" value="Nucleotide-binding domain"/>
    <property type="match status" value="1"/>
</dbReference>
<evidence type="ECO:0000259" key="6">
    <source>
        <dbReference type="Pfam" id="PF03275"/>
    </source>
</evidence>
<accession>A0A6C0J8X6</accession>
<organism evidence="7">
    <name type="scientific">viral metagenome</name>
    <dbReference type="NCBI Taxonomy" id="1070528"/>
    <lineage>
        <taxon>unclassified sequences</taxon>
        <taxon>metagenomes</taxon>
        <taxon>organismal metagenomes</taxon>
    </lineage>
</organism>
<keyword evidence="5" id="KW-0413">Isomerase</keyword>
<keyword evidence="4" id="KW-0274">FAD</keyword>
<evidence type="ECO:0000256" key="3">
    <source>
        <dbReference type="ARBA" id="ARBA00022630"/>
    </source>
</evidence>
<sequence length="370" mass="44190">MYLIVGCGLSGVVIAQQIANKLNEKVLIIEKRNHIGGNCYDYIDEETNILVNKYGPHYFHTNDEGVWKYIHKFGKWERYENNVIGYIDGKYVPIPVNITTVNKICNENLQTEEDMNEWLKKNQIKYEKITNGEEMAKSRVGEVLYEKIFKNYTFKQWNKYPSEFKPEVLARIPIRNNQDTRYFNDKYQVLPKEGYTKFFENILEHPLISVKLNIDYFEFKKNNNLDKFKAIIYTGPIDSYFESNGYEKLQYRSLKFVFEKHFNMNYYQPGGQINYPGLDEEFTRITEYKHCLNQKSKHTIISKEYGCDDGEPYYPVLNDRNLNLYKKYQILAEKLKKDNIHFIGRLANYKYFNMDQAIRNSLDYFSIHFS</sequence>
<comment type="cofactor">
    <cofactor evidence="1">
        <name>FAD</name>
        <dbReference type="ChEBI" id="CHEBI:57692"/>
    </cofactor>
</comment>
<protein>
    <recommendedName>
        <fullName evidence="6">UDP-galactopyranose mutase C-terminal domain-containing protein</fullName>
    </recommendedName>
</protein>
<evidence type="ECO:0000256" key="2">
    <source>
        <dbReference type="ARBA" id="ARBA00009321"/>
    </source>
</evidence>
<dbReference type="AlphaFoldDB" id="A0A6C0J8X6"/>
<comment type="similarity">
    <text evidence="2">Belongs to the UDP-galactopyranose/dTDP-fucopyranose mutase family.</text>
</comment>
<dbReference type="Pfam" id="PF13450">
    <property type="entry name" value="NAD_binding_8"/>
    <property type="match status" value="1"/>
</dbReference>
<evidence type="ECO:0000313" key="7">
    <source>
        <dbReference type="EMBL" id="QHU01196.1"/>
    </source>
</evidence>
<dbReference type="EMBL" id="MN740335">
    <property type="protein sequence ID" value="QHU01196.1"/>
    <property type="molecule type" value="Genomic_DNA"/>
</dbReference>
<dbReference type="SUPFAM" id="SSF54373">
    <property type="entry name" value="FAD-linked reductases, C-terminal domain"/>
    <property type="match status" value="1"/>
</dbReference>
<proteinExistence type="inferred from homology"/>